<dbReference type="EMBL" id="CAJNOJ010000562">
    <property type="protein sequence ID" value="CAF1485218.1"/>
    <property type="molecule type" value="Genomic_DNA"/>
</dbReference>
<evidence type="ECO:0000313" key="3">
    <source>
        <dbReference type="Proteomes" id="UP000663828"/>
    </source>
</evidence>
<dbReference type="OrthoDB" id="10011818at2759"/>
<dbReference type="Proteomes" id="UP000663828">
    <property type="component" value="Unassembled WGS sequence"/>
</dbReference>
<reference evidence="1" key="1">
    <citation type="submission" date="2021-02" db="EMBL/GenBank/DDBJ databases">
        <authorList>
            <person name="Nowell W R."/>
        </authorList>
    </citation>
    <scope>NUCLEOTIDE SEQUENCE</scope>
</reference>
<name>A0A814R9N7_ADIRI</name>
<comment type="caution">
    <text evidence="1">The sequence shown here is derived from an EMBL/GenBank/DDBJ whole genome shotgun (WGS) entry which is preliminary data.</text>
</comment>
<dbReference type="EMBL" id="CAJNOR010001369">
    <property type="protein sequence ID" value="CAF1130507.1"/>
    <property type="molecule type" value="Genomic_DNA"/>
</dbReference>
<evidence type="ECO:0000313" key="2">
    <source>
        <dbReference type="EMBL" id="CAF1485218.1"/>
    </source>
</evidence>
<protein>
    <submittedName>
        <fullName evidence="1">Uncharacterized protein</fullName>
    </submittedName>
</protein>
<evidence type="ECO:0000313" key="1">
    <source>
        <dbReference type="EMBL" id="CAF1130507.1"/>
    </source>
</evidence>
<keyword evidence="3" id="KW-1185">Reference proteome</keyword>
<dbReference type="AlphaFoldDB" id="A0A814R9N7"/>
<dbReference type="Proteomes" id="UP000663852">
    <property type="component" value="Unassembled WGS sequence"/>
</dbReference>
<accession>A0A814R9N7</accession>
<sequence length="439" mass="52776">MDNNNEQQTIYHERVDLNKRNEMKEIHGQEYQPKVEVEEEEEEILSQKLSQLSTESKEQLPLEVKKQKRSNRTISETRYTFLEEDNNSDDRIKIPTYLLITNLSFQRLCSQLSITDILHMEKLQQIILIQYRALLLELEHSLWFTYFQMGTGIWKNEQSNLSCSNPEIWPKELQEIVQSVSMNDITMNDGQSIDEQCFQYVSNRLHKLAQKQQSYSDKYEENIQFIDGIGRTVAEQCIRSFLEENLVSLRKQHQYTISLLNCEYDENRLELQFLAQTPNQRQMDWFRHILNCKYELEKAKYEHVILKERFRHQSFQSIFNFNLQEIIPLEMYENIDDHTTRLYLEGQQEKFLKIFKTNMIKLFTDITYTYQCQTENEFHDEMVKFWNIHKSLPCDEQFNSTMLHLIDQSFLNMSIKFDLMSKHELDQFSIKKISDSTTT</sequence>
<gene>
    <name evidence="2" type="ORF">EDS130_LOCUS41683</name>
    <name evidence="1" type="ORF">XAT740_LOCUS19876</name>
</gene>
<organism evidence="1 3">
    <name type="scientific">Adineta ricciae</name>
    <name type="common">Rotifer</name>
    <dbReference type="NCBI Taxonomy" id="249248"/>
    <lineage>
        <taxon>Eukaryota</taxon>
        <taxon>Metazoa</taxon>
        <taxon>Spiralia</taxon>
        <taxon>Gnathifera</taxon>
        <taxon>Rotifera</taxon>
        <taxon>Eurotatoria</taxon>
        <taxon>Bdelloidea</taxon>
        <taxon>Adinetida</taxon>
        <taxon>Adinetidae</taxon>
        <taxon>Adineta</taxon>
    </lineage>
</organism>
<proteinExistence type="predicted"/>